<proteinExistence type="predicted"/>
<sequence length="126" mass="14318">MKNDFREEKMQILKMVEEGKITIEEGVNLLNALETETTRNTNKNNARWLKIRVHDPDEDSNVNVTLPISFVNLGMKLAYKFSPELKDTGLDESDFKDIYEAIKNGAEGKIVDIKGEDGETVEITVE</sequence>
<keyword evidence="3" id="KW-1185">Reference proteome</keyword>
<name>A0A1M5VYI4_9FIRM</name>
<dbReference type="EMBL" id="FQXR01000004">
    <property type="protein sequence ID" value="SHH80261.1"/>
    <property type="molecule type" value="Genomic_DNA"/>
</dbReference>
<protein>
    <submittedName>
        <fullName evidence="2">Intein N-terminal splicing region</fullName>
    </submittedName>
</protein>
<dbReference type="Pfam" id="PF22746">
    <property type="entry name" value="SHOCT-like_DUF2089-C"/>
    <property type="match status" value="1"/>
</dbReference>
<organism evidence="2 3">
    <name type="scientific">Sporanaerobacter acetigenes DSM 13106</name>
    <dbReference type="NCBI Taxonomy" id="1123281"/>
    <lineage>
        <taxon>Bacteria</taxon>
        <taxon>Bacillati</taxon>
        <taxon>Bacillota</taxon>
        <taxon>Tissierellia</taxon>
        <taxon>Tissierellales</taxon>
        <taxon>Sporanaerobacteraceae</taxon>
        <taxon>Sporanaerobacter</taxon>
    </lineage>
</organism>
<evidence type="ECO:0000313" key="3">
    <source>
        <dbReference type="Proteomes" id="UP000184389"/>
    </source>
</evidence>
<dbReference type="AlphaFoldDB" id="A0A1M5VYI4"/>
<feature type="domain" description="YvlB/LiaX N-terminal" evidence="1">
    <location>
        <begin position="7"/>
        <end position="36"/>
    </location>
</feature>
<dbReference type="OrthoDB" id="9808584at2"/>
<accession>A0A1M5VYI4</accession>
<dbReference type="STRING" id="1123281.SAMN02745180_01115"/>
<dbReference type="RefSeq" id="WP_072743787.1">
    <property type="nucleotide sequence ID" value="NZ_FQXR01000004.1"/>
</dbReference>
<evidence type="ECO:0000259" key="1">
    <source>
        <dbReference type="Pfam" id="PF22746"/>
    </source>
</evidence>
<gene>
    <name evidence="2" type="ORF">SAMN02745180_01115</name>
</gene>
<reference evidence="2 3" key="1">
    <citation type="submission" date="2016-11" db="EMBL/GenBank/DDBJ databases">
        <authorList>
            <person name="Jaros S."/>
            <person name="Januszkiewicz K."/>
            <person name="Wedrychowicz H."/>
        </authorList>
    </citation>
    <scope>NUCLEOTIDE SEQUENCE [LARGE SCALE GENOMIC DNA]</scope>
    <source>
        <strain evidence="2 3">DSM 13106</strain>
    </source>
</reference>
<dbReference type="Proteomes" id="UP000184389">
    <property type="component" value="Unassembled WGS sequence"/>
</dbReference>
<evidence type="ECO:0000313" key="2">
    <source>
        <dbReference type="EMBL" id="SHH80261.1"/>
    </source>
</evidence>
<dbReference type="InterPro" id="IPR053959">
    <property type="entry name" value="YvlB/LiaX_N"/>
</dbReference>